<feature type="compositionally biased region" description="Basic and acidic residues" evidence="2">
    <location>
        <begin position="1221"/>
        <end position="1243"/>
    </location>
</feature>
<evidence type="ECO:0000259" key="3">
    <source>
        <dbReference type="PROSITE" id="PS50009"/>
    </source>
</evidence>
<feature type="compositionally biased region" description="Low complexity" evidence="2">
    <location>
        <begin position="991"/>
        <end position="1010"/>
    </location>
</feature>
<dbReference type="InterPro" id="IPR023578">
    <property type="entry name" value="Ras_GEF_dom_sf"/>
</dbReference>
<dbReference type="EMBL" id="JAAAIM010000091">
    <property type="protein sequence ID" value="KAG0295258.1"/>
    <property type="molecule type" value="Genomic_DNA"/>
</dbReference>
<keyword evidence="1" id="KW-0344">Guanine-nucleotide releasing factor</keyword>
<feature type="compositionally biased region" description="Polar residues" evidence="2">
    <location>
        <begin position="699"/>
        <end position="708"/>
    </location>
</feature>
<keyword evidence="5" id="KW-1185">Reference proteome</keyword>
<dbReference type="Pfam" id="PF00617">
    <property type="entry name" value="RasGEF"/>
    <property type="match status" value="1"/>
</dbReference>
<feature type="region of interest" description="Disordered" evidence="2">
    <location>
        <begin position="991"/>
        <end position="1049"/>
    </location>
</feature>
<feature type="compositionally biased region" description="Acidic residues" evidence="2">
    <location>
        <begin position="633"/>
        <end position="643"/>
    </location>
</feature>
<dbReference type="PROSITE" id="PS50009">
    <property type="entry name" value="RASGEF_CAT"/>
    <property type="match status" value="1"/>
</dbReference>
<feature type="region of interest" description="Disordered" evidence="2">
    <location>
        <begin position="580"/>
        <end position="723"/>
    </location>
</feature>
<dbReference type="SMART" id="SM00147">
    <property type="entry name" value="RasGEF"/>
    <property type="match status" value="1"/>
</dbReference>
<feature type="compositionally biased region" description="Polar residues" evidence="2">
    <location>
        <begin position="660"/>
        <end position="673"/>
    </location>
</feature>
<feature type="region of interest" description="Disordered" evidence="2">
    <location>
        <begin position="465"/>
        <end position="490"/>
    </location>
</feature>
<feature type="region of interest" description="Disordered" evidence="2">
    <location>
        <begin position="89"/>
        <end position="136"/>
    </location>
</feature>
<evidence type="ECO:0000256" key="1">
    <source>
        <dbReference type="PROSITE-ProRule" id="PRU00168"/>
    </source>
</evidence>
<feature type="compositionally biased region" description="Polar residues" evidence="2">
    <location>
        <begin position="1186"/>
        <end position="1207"/>
    </location>
</feature>
<evidence type="ECO:0000256" key="2">
    <source>
        <dbReference type="SAM" id="MobiDB-lite"/>
    </source>
</evidence>
<evidence type="ECO:0000313" key="4">
    <source>
        <dbReference type="EMBL" id="KAG0295258.1"/>
    </source>
</evidence>
<reference evidence="4 5" key="1">
    <citation type="journal article" date="2020" name="Fungal Divers.">
        <title>Resolving the Mortierellaceae phylogeny through synthesis of multi-gene phylogenetics and phylogenomics.</title>
        <authorList>
            <person name="Vandepol N."/>
            <person name="Liber J."/>
            <person name="Desiro A."/>
            <person name="Na H."/>
            <person name="Kennedy M."/>
            <person name="Barry K."/>
            <person name="Grigoriev I.V."/>
            <person name="Miller A.N."/>
            <person name="O'Donnell K."/>
            <person name="Stajich J.E."/>
            <person name="Bonito G."/>
        </authorList>
    </citation>
    <scope>NUCLEOTIDE SEQUENCE [LARGE SCALE GENOMIC DNA]</scope>
    <source>
        <strain evidence="4 5">AD045</strain>
    </source>
</reference>
<comment type="caution">
    <text evidence="4">The sequence shown here is derived from an EMBL/GenBank/DDBJ whole genome shotgun (WGS) entry which is preliminary data.</text>
</comment>
<protein>
    <recommendedName>
        <fullName evidence="3">Ras-GEF domain-containing protein</fullName>
    </recommendedName>
</protein>
<accession>A0ABQ7KCD8</accession>
<sequence>MTLGKERDLSKYATLLTAAKTEQDRGDLKAAYATYLEAHGIIIHILSSQVVFKDKASLESAPSNYTQLLAHAQEILRRLKDIVDLSKSHESSSSPLIPALTSSAKSSKPSSISPIRPGLGPSRPSQRSVATTATATTQVYKRTRKNIPMIPISPLTKQSLLHSYALSQVTQKLEQAKQGSTSQHQPHQQTGTGSPSLSANRDLAHLRRLIEDVRIQRAKLDTVSIQIQSVASSTITSWDPDTIAKQLTIIDTQLYKDVAIPRDLVRADRHQNSRAQNCIDFENYIAHSFAHLLLLEWIAVRQPSPATSPAATKNHNHAPVNAVAHTIRIAHILLHVYRNFNSFRALMRTLTSPEIKRMHKLWSGVPSKTKDTYRRLVAIYQDQAEQGGYKGVLFQKLDAFQDVGRDAMVAIPWMRYHQDEVKSIIQSYLTGQESSGGSTDIVLSAPGARKLSAVTALLLQCRSNDPGNFDRQENDSRSGPASHTKHREPVQVDGLKLPLSPVWDLISLGSGDVTLHHWLLSRPFLNKQQLIDESLEIEPLFNGEELPVYETPMDVDESDESASLAGDVDQDESFEQVIQPEQDLEPSSAPLTPTQRSTRPAWTRTPVSESEVNDIMNELLNDDTNDSRGLFGDSDDDNGDDDNNSLSPSGSSRPGLTREVSASSAAKSPQRNQDVFEFLGIQPEDASDDDDETRGDLGNEQNTSVSSDFKNKGKALWSGDDDKELDSLMAKVKGLVHESKAFTQEVETKPESVKSPRDIQDDFDDDPWSKDDDEEPYSSGKKFEPFQQGNEEDEWGLDCPASVTMSTPIEPAPSALSSLDTLRMQFANLGPVPVSDDIADDSILTKSEPSAADSKSDLDATKIVPAIEEHPVDESALHSQSSTSGTGSATTSPPSPSSNPFAPFMITKPIGSGTSSPRVIGKARKRKILVDRSGHVNDPAAAAGVGFPGDKTPTALSPPKHIVGSLSPLEASDETMAVIAAKAKKSLAGFLSDSSSSGAAADAAAANDSLSENKDSGLQEVDAIVVSPDSKSTSTGSGGGSPDEVATVSTQELDKLAALFRRTAKMTTTTSSRAAVVDSGPKVFQLGANLFEGTHDEAESLISTSSTKETPATFPANEDEHPSQQQIQGETREPSSASGNAEEDKSKSPRSDHEGTGAGGEHGSLDSRTRANRQRRRIAGGVISLPTPSKTLVSMKSTSSLSNAFKESSSTAASAAVGTSDRLDDDSHPTAEQEYEHEHKQGQDETPITTGGKATMTVAVKETEGGEGDGDDDEMTRTKNGDLVTEAVMADVEADVTIDEANPLLKSPQVVAGGSVHEDDGTEGAK</sequence>
<evidence type="ECO:0000313" key="5">
    <source>
        <dbReference type="Proteomes" id="UP001194696"/>
    </source>
</evidence>
<proteinExistence type="predicted"/>
<organism evidence="4 5">
    <name type="scientific">Linnemannia gamsii</name>
    <dbReference type="NCBI Taxonomy" id="64522"/>
    <lineage>
        <taxon>Eukaryota</taxon>
        <taxon>Fungi</taxon>
        <taxon>Fungi incertae sedis</taxon>
        <taxon>Mucoromycota</taxon>
        <taxon>Mortierellomycotina</taxon>
        <taxon>Mortierellomycetes</taxon>
        <taxon>Mortierellales</taxon>
        <taxon>Mortierellaceae</taxon>
        <taxon>Linnemannia</taxon>
    </lineage>
</organism>
<dbReference type="InterPro" id="IPR036964">
    <property type="entry name" value="RASGEF_cat_dom_sf"/>
</dbReference>
<dbReference type="Proteomes" id="UP001194696">
    <property type="component" value="Unassembled WGS sequence"/>
</dbReference>
<feature type="compositionally biased region" description="Basic and acidic residues" evidence="2">
    <location>
        <begin position="1142"/>
        <end position="1155"/>
    </location>
</feature>
<feature type="region of interest" description="Disordered" evidence="2">
    <location>
        <begin position="836"/>
        <end position="959"/>
    </location>
</feature>
<feature type="domain" description="Ras-GEF" evidence="3">
    <location>
        <begin position="239"/>
        <end position="495"/>
    </location>
</feature>
<feature type="compositionally biased region" description="Basic and acidic residues" evidence="2">
    <location>
        <begin position="867"/>
        <end position="876"/>
    </location>
</feature>
<feature type="compositionally biased region" description="Basic and acidic residues" evidence="2">
    <location>
        <begin position="738"/>
        <end position="760"/>
    </location>
</feature>
<feature type="region of interest" description="Disordered" evidence="2">
    <location>
        <begin position="738"/>
        <end position="809"/>
    </location>
</feature>
<dbReference type="InterPro" id="IPR001895">
    <property type="entry name" value="RASGEF_cat_dom"/>
</dbReference>
<feature type="compositionally biased region" description="Polar residues" evidence="2">
    <location>
        <begin position="1101"/>
        <end position="1110"/>
    </location>
</feature>
<feature type="compositionally biased region" description="Low complexity" evidence="2">
    <location>
        <begin position="102"/>
        <end position="115"/>
    </location>
</feature>
<feature type="region of interest" description="Disordered" evidence="2">
    <location>
        <begin position="1088"/>
        <end position="1253"/>
    </location>
</feature>
<name>A0ABQ7KCD8_9FUNG</name>
<feature type="compositionally biased region" description="Acidic residues" evidence="2">
    <location>
        <begin position="761"/>
        <end position="776"/>
    </location>
</feature>
<feature type="compositionally biased region" description="Low complexity" evidence="2">
    <location>
        <begin position="879"/>
        <end position="892"/>
    </location>
</feature>
<gene>
    <name evidence="4" type="ORF">BGZ96_012257</name>
</gene>
<dbReference type="SUPFAM" id="SSF48366">
    <property type="entry name" value="Ras GEF"/>
    <property type="match status" value="1"/>
</dbReference>
<feature type="compositionally biased region" description="Polar residues" evidence="2">
    <location>
        <begin position="589"/>
        <end position="610"/>
    </location>
</feature>
<dbReference type="Gene3D" id="1.10.840.10">
    <property type="entry name" value="Ras guanine-nucleotide exchange factors catalytic domain"/>
    <property type="match status" value="1"/>
</dbReference>
<feature type="compositionally biased region" description="Polar residues" evidence="2">
    <location>
        <begin position="1123"/>
        <end position="1139"/>
    </location>
</feature>
<feature type="region of interest" description="Disordered" evidence="2">
    <location>
        <begin position="172"/>
        <end position="199"/>
    </location>
</feature>